<dbReference type="EMBL" id="GBRH01180573">
    <property type="protein sequence ID" value="JAE17323.1"/>
    <property type="molecule type" value="Transcribed_RNA"/>
</dbReference>
<keyword evidence="1" id="KW-0732">Signal</keyword>
<evidence type="ECO:0000256" key="1">
    <source>
        <dbReference type="SAM" id="SignalP"/>
    </source>
</evidence>
<evidence type="ECO:0000313" key="2">
    <source>
        <dbReference type="EMBL" id="JAE17323.1"/>
    </source>
</evidence>
<feature type="chain" id="PRO_5002046205" evidence="1">
    <location>
        <begin position="24"/>
        <end position="43"/>
    </location>
</feature>
<proteinExistence type="predicted"/>
<accession>A0A0A9G9E1</accession>
<reference evidence="2" key="2">
    <citation type="journal article" date="2015" name="Data Brief">
        <title>Shoot transcriptome of the giant reed, Arundo donax.</title>
        <authorList>
            <person name="Barrero R.A."/>
            <person name="Guerrero F.D."/>
            <person name="Moolhuijzen P."/>
            <person name="Goolsby J.A."/>
            <person name="Tidwell J."/>
            <person name="Bellgard S.E."/>
            <person name="Bellgard M.I."/>
        </authorList>
    </citation>
    <scope>NUCLEOTIDE SEQUENCE</scope>
    <source>
        <tissue evidence="2">Shoot tissue taken approximately 20 cm above the soil surface</tissue>
    </source>
</reference>
<sequence length="43" mass="4569">MSNGTNNDIIIIKLAITFPLIHAQLQCLDQSAPTKDSSGQATV</sequence>
<protein>
    <submittedName>
        <fullName evidence="2">Uncharacterized protein</fullName>
    </submittedName>
</protein>
<feature type="signal peptide" evidence="1">
    <location>
        <begin position="1"/>
        <end position="23"/>
    </location>
</feature>
<organism evidence="2">
    <name type="scientific">Arundo donax</name>
    <name type="common">Giant reed</name>
    <name type="synonym">Donax arundinaceus</name>
    <dbReference type="NCBI Taxonomy" id="35708"/>
    <lineage>
        <taxon>Eukaryota</taxon>
        <taxon>Viridiplantae</taxon>
        <taxon>Streptophyta</taxon>
        <taxon>Embryophyta</taxon>
        <taxon>Tracheophyta</taxon>
        <taxon>Spermatophyta</taxon>
        <taxon>Magnoliopsida</taxon>
        <taxon>Liliopsida</taxon>
        <taxon>Poales</taxon>
        <taxon>Poaceae</taxon>
        <taxon>PACMAD clade</taxon>
        <taxon>Arundinoideae</taxon>
        <taxon>Arundineae</taxon>
        <taxon>Arundo</taxon>
    </lineage>
</organism>
<name>A0A0A9G9E1_ARUDO</name>
<reference evidence="2" key="1">
    <citation type="submission" date="2014-09" db="EMBL/GenBank/DDBJ databases">
        <authorList>
            <person name="Magalhaes I.L.F."/>
            <person name="Oliveira U."/>
            <person name="Santos F.R."/>
            <person name="Vidigal T.H.D.A."/>
            <person name="Brescovit A.D."/>
            <person name="Santos A.J."/>
        </authorList>
    </citation>
    <scope>NUCLEOTIDE SEQUENCE</scope>
    <source>
        <tissue evidence="2">Shoot tissue taken approximately 20 cm above the soil surface</tissue>
    </source>
</reference>
<dbReference type="AlphaFoldDB" id="A0A0A9G9E1"/>